<evidence type="ECO:0000256" key="1">
    <source>
        <dbReference type="SAM" id="MobiDB-lite"/>
    </source>
</evidence>
<accession>A0A1L9SMT9</accession>
<gene>
    <name evidence="2" type="ORF">ASPZODRAFT_1593994</name>
</gene>
<dbReference type="Proteomes" id="UP000184188">
    <property type="component" value="Unassembled WGS sequence"/>
</dbReference>
<dbReference type="RefSeq" id="XP_022582936.1">
    <property type="nucleotide sequence ID" value="XM_022726405.1"/>
</dbReference>
<sequence>MWMFTSPRKARVASALSLGTGDETTRCCEPVVDNHKVTFEQEELEICLCYAFGKSDARNLCSFSGPVIRDQKLNAPPTSYSHRSGKTSMWAHSAHPNQHESAESRGPKPVIPSRRRQTQQ</sequence>
<dbReference type="AlphaFoldDB" id="A0A1L9SMT9"/>
<organism evidence="2 3">
    <name type="scientific">Penicilliopsis zonata CBS 506.65</name>
    <dbReference type="NCBI Taxonomy" id="1073090"/>
    <lineage>
        <taxon>Eukaryota</taxon>
        <taxon>Fungi</taxon>
        <taxon>Dikarya</taxon>
        <taxon>Ascomycota</taxon>
        <taxon>Pezizomycotina</taxon>
        <taxon>Eurotiomycetes</taxon>
        <taxon>Eurotiomycetidae</taxon>
        <taxon>Eurotiales</taxon>
        <taxon>Aspergillaceae</taxon>
        <taxon>Penicilliopsis</taxon>
    </lineage>
</organism>
<evidence type="ECO:0000313" key="2">
    <source>
        <dbReference type="EMBL" id="OJJ48426.1"/>
    </source>
</evidence>
<evidence type="ECO:0000313" key="3">
    <source>
        <dbReference type="Proteomes" id="UP000184188"/>
    </source>
</evidence>
<feature type="compositionally biased region" description="Basic and acidic residues" evidence="1">
    <location>
        <begin position="97"/>
        <end position="106"/>
    </location>
</feature>
<proteinExistence type="predicted"/>
<dbReference type="EMBL" id="KV878339">
    <property type="protein sequence ID" value="OJJ48426.1"/>
    <property type="molecule type" value="Genomic_DNA"/>
</dbReference>
<dbReference type="VEuPathDB" id="FungiDB:ASPZODRAFT_1593994"/>
<name>A0A1L9SMT9_9EURO</name>
<feature type="region of interest" description="Disordered" evidence="1">
    <location>
        <begin position="72"/>
        <end position="120"/>
    </location>
</feature>
<protein>
    <submittedName>
        <fullName evidence="2">Uncharacterized protein</fullName>
    </submittedName>
</protein>
<dbReference type="GeneID" id="34612869"/>
<reference evidence="3" key="1">
    <citation type="journal article" date="2017" name="Genome Biol.">
        <title>Comparative genomics reveals high biological diversity and specific adaptations in the industrially and medically important fungal genus Aspergillus.</title>
        <authorList>
            <person name="de Vries R.P."/>
            <person name="Riley R."/>
            <person name="Wiebenga A."/>
            <person name="Aguilar-Osorio G."/>
            <person name="Amillis S."/>
            <person name="Uchima C.A."/>
            <person name="Anderluh G."/>
            <person name="Asadollahi M."/>
            <person name="Askin M."/>
            <person name="Barry K."/>
            <person name="Battaglia E."/>
            <person name="Bayram O."/>
            <person name="Benocci T."/>
            <person name="Braus-Stromeyer S.A."/>
            <person name="Caldana C."/>
            <person name="Canovas D."/>
            <person name="Cerqueira G.C."/>
            <person name="Chen F."/>
            <person name="Chen W."/>
            <person name="Choi C."/>
            <person name="Clum A."/>
            <person name="Dos Santos R.A."/>
            <person name="Damasio A.R."/>
            <person name="Diallinas G."/>
            <person name="Emri T."/>
            <person name="Fekete E."/>
            <person name="Flipphi M."/>
            <person name="Freyberg S."/>
            <person name="Gallo A."/>
            <person name="Gournas C."/>
            <person name="Habgood R."/>
            <person name="Hainaut M."/>
            <person name="Harispe M.L."/>
            <person name="Henrissat B."/>
            <person name="Hilden K.S."/>
            <person name="Hope R."/>
            <person name="Hossain A."/>
            <person name="Karabika E."/>
            <person name="Karaffa L."/>
            <person name="Karanyi Z."/>
            <person name="Krasevec N."/>
            <person name="Kuo A."/>
            <person name="Kusch H."/>
            <person name="LaButti K."/>
            <person name="Lagendijk E.L."/>
            <person name="Lapidus A."/>
            <person name="Levasseur A."/>
            <person name="Lindquist E."/>
            <person name="Lipzen A."/>
            <person name="Logrieco A.F."/>
            <person name="MacCabe A."/>
            <person name="Maekelae M.R."/>
            <person name="Malavazi I."/>
            <person name="Melin P."/>
            <person name="Meyer V."/>
            <person name="Mielnichuk N."/>
            <person name="Miskei M."/>
            <person name="Molnar A.P."/>
            <person name="Mule G."/>
            <person name="Ngan C.Y."/>
            <person name="Orejas M."/>
            <person name="Orosz E."/>
            <person name="Ouedraogo J.P."/>
            <person name="Overkamp K.M."/>
            <person name="Park H.-S."/>
            <person name="Perrone G."/>
            <person name="Piumi F."/>
            <person name="Punt P.J."/>
            <person name="Ram A.F."/>
            <person name="Ramon A."/>
            <person name="Rauscher S."/>
            <person name="Record E."/>
            <person name="Riano-Pachon D.M."/>
            <person name="Robert V."/>
            <person name="Roehrig J."/>
            <person name="Ruller R."/>
            <person name="Salamov A."/>
            <person name="Salih N.S."/>
            <person name="Samson R.A."/>
            <person name="Sandor E."/>
            <person name="Sanguinetti M."/>
            <person name="Schuetze T."/>
            <person name="Sepcic K."/>
            <person name="Shelest E."/>
            <person name="Sherlock G."/>
            <person name="Sophianopoulou V."/>
            <person name="Squina F.M."/>
            <person name="Sun H."/>
            <person name="Susca A."/>
            <person name="Todd R.B."/>
            <person name="Tsang A."/>
            <person name="Unkles S.E."/>
            <person name="van de Wiele N."/>
            <person name="van Rossen-Uffink D."/>
            <person name="Oliveira J.V."/>
            <person name="Vesth T.C."/>
            <person name="Visser J."/>
            <person name="Yu J.-H."/>
            <person name="Zhou M."/>
            <person name="Andersen M.R."/>
            <person name="Archer D.B."/>
            <person name="Baker S.E."/>
            <person name="Benoit I."/>
            <person name="Brakhage A.A."/>
            <person name="Braus G.H."/>
            <person name="Fischer R."/>
            <person name="Frisvad J.C."/>
            <person name="Goldman G.H."/>
            <person name="Houbraken J."/>
            <person name="Oakley B."/>
            <person name="Pocsi I."/>
            <person name="Scazzocchio C."/>
            <person name="Seiboth B."/>
            <person name="vanKuyk P.A."/>
            <person name="Wortman J."/>
            <person name="Dyer P.S."/>
            <person name="Grigoriev I.V."/>
        </authorList>
    </citation>
    <scope>NUCLEOTIDE SEQUENCE [LARGE SCALE GENOMIC DNA]</scope>
    <source>
        <strain evidence="3">CBS 506.65</strain>
    </source>
</reference>
<keyword evidence="3" id="KW-1185">Reference proteome</keyword>